<dbReference type="AlphaFoldDB" id="A0A844G6E7"/>
<dbReference type="InterPro" id="IPR051099">
    <property type="entry name" value="AGR/TXD"/>
</dbReference>
<dbReference type="SUPFAM" id="SSF52833">
    <property type="entry name" value="Thioredoxin-like"/>
    <property type="match status" value="2"/>
</dbReference>
<accession>A0A844G6E7</accession>
<sequence length="288" mass="33178">MIIKEEIIMKKVVLLFLFALFILLPSLKANPPDGSWFTSYTKAAETAKEKNLPIFVFFTGSDWCPVCKEFTAKVLQSQKFREYVKNRVVLLYIDRPRDLQLPDWLERQNQLLEAKYGIEGFPTVLLLTADGEVLDTLGYSPRADFVDMLNAALHPMAEKDYKPLAGWQVNYQQALKLAEEKKLPIIMVFNGSDWNTGLNKFQKDTLAGKEFEEFAAGKAILLYIDFPRGIRIPRSIVRQNIELLNQYKFKTLPMTYVLNPEGKVLGEVKDVLETNEYISQLKKILDRK</sequence>
<evidence type="ECO:0000256" key="1">
    <source>
        <dbReference type="ARBA" id="ARBA00022729"/>
    </source>
</evidence>
<gene>
    <name evidence="3" type="ORF">FYJ85_12710</name>
</gene>
<comment type="caution">
    <text evidence="3">The sequence shown here is derived from an EMBL/GenBank/DDBJ whole genome shotgun (WGS) entry which is preliminary data.</text>
</comment>
<keyword evidence="4" id="KW-1185">Reference proteome</keyword>
<dbReference type="InterPro" id="IPR012336">
    <property type="entry name" value="Thioredoxin-like_fold"/>
</dbReference>
<proteinExistence type="predicted"/>
<dbReference type="Pfam" id="PF13098">
    <property type="entry name" value="Thioredoxin_2"/>
    <property type="match status" value="1"/>
</dbReference>
<protein>
    <submittedName>
        <fullName evidence="3">Thioredoxin family protein</fullName>
    </submittedName>
</protein>
<reference evidence="3 4" key="1">
    <citation type="submission" date="2019-08" db="EMBL/GenBank/DDBJ databases">
        <title>In-depth cultivation of the pig gut microbiome towards novel bacterial diversity and tailored functional studies.</title>
        <authorList>
            <person name="Wylensek D."/>
            <person name="Hitch T.C.A."/>
            <person name="Clavel T."/>
        </authorList>
    </citation>
    <scope>NUCLEOTIDE SEQUENCE [LARGE SCALE GENOMIC DNA]</scope>
    <source>
        <strain evidence="3 4">BBE-744-WT-12</strain>
    </source>
</reference>
<evidence type="ECO:0000313" key="4">
    <source>
        <dbReference type="Proteomes" id="UP000435649"/>
    </source>
</evidence>
<evidence type="ECO:0000259" key="2">
    <source>
        <dbReference type="PROSITE" id="PS51352"/>
    </source>
</evidence>
<dbReference type="PROSITE" id="PS51352">
    <property type="entry name" value="THIOREDOXIN_2"/>
    <property type="match status" value="1"/>
</dbReference>
<organism evidence="3 4">
    <name type="scientific">Victivallis lenta</name>
    <dbReference type="NCBI Taxonomy" id="2606640"/>
    <lineage>
        <taxon>Bacteria</taxon>
        <taxon>Pseudomonadati</taxon>
        <taxon>Lentisphaerota</taxon>
        <taxon>Lentisphaeria</taxon>
        <taxon>Victivallales</taxon>
        <taxon>Victivallaceae</taxon>
        <taxon>Victivallis</taxon>
    </lineage>
</organism>
<keyword evidence="1" id="KW-0732">Signal</keyword>
<evidence type="ECO:0000313" key="3">
    <source>
        <dbReference type="EMBL" id="MST97899.1"/>
    </source>
</evidence>
<dbReference type="Gene3D" id="3.40.30.10">
    <property type="entry name" value="Glutaredoxin"/>
    <property type="match status" value="2"/>
</dbReference>
<dbReference type="Proteomes" id="UP000435649">
    <property type="component" value="Unassembled WGS sequence"/>
</dbReference>
<dbReference type="PANTHER" id="PTHR15337">
    <property type="entry name" value="ANTERIOR GRADIENT PROTEIN-RELATED"/>
    <property type="match status" value="1"/>
</dbReference>
<name>A0A844G6E7_9BACT</name>
<feature type="domain" description="Thioredoxin" evidence="2">
    <location>
        <begin position="18"/>
        <end position="154"/>
    </location>
</feature>
<dbReference type="PANTHER" id="PTHR15337:SF11">
    <property type="entry name" value="THIOREDOXIN DOMAIN-CONTAINING PROTEIN"/>
    <property type="match status" value="1"/>
</dbReference>
<dbReference type="InterPro" id="IPR036249">
    <property type="entry name" value="Thioredoxin-like_sf"/>
</dbReference>
<dbReference type="InterPro" id="IPR013766">
    <property type="entry name" value="Thioredoxin_domain"/>
</dbReference>
<dbReference type="EMBL" id="VUNS01000013">
    <property type="protein sequence ID" value="MST97899.1"/>
    <property type="molecule type" value="Genomic_DNA"/>
</dbReference>